<sequence length="61" mass="7190">MWADGDLAVVMVQGREFRYDLRHNGETIEQVKATRNWRQERQMLIERAAWRRPTETACAAA</sequence>
<gene>
    <name evidence="1" type="ORF">EI684_06360</name>
</gene>
<dbReference type="AlphaFoldDB" id="A0A426U4B1"/>
<evidence type="ECO:0000313" key="2">
    <source>
        <dbReference type="Proteomes" id="UP000280307"/>
    </source>
</evidence>
<dbReference type="Proteomes" id="UP000280307">
    <property type="component" value="Unassembled WGS sequence"/>
</dbReference>
<evidence type="ECO:0000313" key="1">
    <source>
        <dbReference type="EMBL" id="RRR74733.1"/>
    </source>
</evidence>
<dbReference type="EMBL" id="RSAS01000243">
    <property type="protein sequence ID" value="RRR74733.1"/>
    <property type="molecule type" value="Genomic_DNA"/>
</dbReference>
<comment type="caution">
    <text evidence="1">The sequence shown here is derived from an EMBL/GenBank/DDBJ whole genome shotgun (WGS) entry which is preliminary data.</text>
</comment>
<reference evidence="1 2" key="1">
    <citation type="submission" date="2018-12" db="EMBL/GenBank/DDBJ databases">
        <title>Genome Sequence of Candidatus Viridilinea halotolerans isolated from saline sulfide-rich spring.</title>
        <authorList>
            <person name="Grouzdev D.S."/>
            <person name="Burganskaya E.I."/>
            <person name="Krutkina M.S."/>
            <person name="Sukhacheva M.V."/>
            <person name="Gorlenko V.M."/>
        </authorList>
    </citation>
    <scope>NUCLEOTIDE SEQUENCE [LARGE SCALE GENOMIC DNA]</scope>
    <source>
        <strain evidence="1">Chok-6</strain>
    </source>
</reference>
<organism evidence="1 2">
    <name type="scientific">Candidatus Viridilinea halotolerans</name>
    <dbReference type="NCBI Taxonomy" id="2491704"/>
    <lineage>
        <taxon>Bacteria</taxon>
        <taxon>Bacillati</taxon>
        <taxon>Chloroflexota</taxon>
        <taxon>Chloroflexia</taxon>
        <taxon>Chloroflexales</taxon>
        <taxon>Chloroflexineae</taxon>
        <taxon>Oscillochloridaceae</taxon>
        <taxon>Candidatus Viridilinea</taxon>
    </lineage>
</organism>
<protein>
    <submittedName>
        <fullName evidence="1">Uncharacterized protein</fullName>
    </submittedName>
</protein>
<proteinExistence type="predicted"/>
<accession>A0A426U4B1</accession>
<name>A0A426U4B1_9CHLR</name>